<keyword evidence="1" id="KW-0472">Membrane</keyword>
<keyword evidence="1" id="KW-0812">Transmembrane</keyword>
<feature type="transmembrane region" description="Helical" evidence="1">
    <location>
        <begin position="21"/>
        <end position="43"/>
    </location>
</feature>
<dbReference type="Proteomes" id="UP001141806">
    <property type="component" value="Unassembled WGS sequence"/>
</dbReference>
<keyword evidence="1" id="KW-1133">Transmembrane helix</keyword>
<protein>
    <submittedName>
        <fullName evidence="2">Uncharacterized protein</fullName>
    </submittedName>
</protein>
<comment type="caution">
    <text evidence="2">The sequence shown here is derived from an EMBL/GenBank/DDBJ whole genome shotgun (WGS) entry which is preliminary data.</text>
</comment>
<evidence type="ECO:0000313" key="3">
    <source>
        <dbReference type="Proteomes" id="UP001141806"/>
    </source>
</evidence>
<gene>
    <name evidence="2" type="ORF">NE237_021901</name>
</gene>
<dbReference type="AlphaFoldDB" id="A0A9Q0HB32"/>
<dbReference type="EMBL" id="JAMYWD010000009">
    <property type="protein sequence ID" value="KAJ4961991.1"/>
    <property type="molecule type" value="Genomic_DNA"/>
</dbReference>
<accession>A0A9Q0HB32</accession>
<organism evidence="2 3">
    <name type="scientific">Protea cynaroides</name>
    <dbReference type="NCBI Taxonomy" id="273540"/>
    <lineage>
        <taxon>Eukaryota</taxon>
        <taxon>Viridiplantae</taxon>
        <taxon>Streptophyta</taxon>
        <taxon>Embryophyta</taxon>
        <taxon>Tracheophyta</taxon>
        <taxon>Spermatophyta</taxon>
        <taxon>Magnoliopsida</taxon>
        <taxon>Proteales</taxon>
        <taxon>Proteaceae</taxon>
        <taxon>Protea</taxon>
    </lineage>
</organism>
<evidence type="ECO:0000313" key="2">
    <source>
        <dbReference type="EMBL" id="KAJ4961991.1"/>
    </source>
</evidence>
<reference evidence="2" key="1">
    <citation type="journal article" date="2023" name="Plant J.">
        <title>The genome of the king protea, Protea cynaroides.</title>
        <authorList>
            <person name="Chang J."/>
            <person name="Duong T.A."/>
            <person name="Schoeman C."/>
            <person name="Ma X."/>
            <person name="Roodt D."/>
            <person name="Barker N."/>
            <person name="Li Z."/>
            <person name="Van de Peer Y."/>
            <person name="Mizrachi E."/>
        </authorList>
    </citation>
    <scope>NUCLEOTIDE SEQUENCE</scope>
    <source>
        <tissue evidence="2">Young leaves</tissue>
    </source>
</reference>
<sequence length="133" mass="14929">MQKCISQAISPARNLIVSLAYLFFQTYIGVLFTCSCMPVLGFLDFEVAFGIDLSSDFIVSSTVNEKQGECRKYEYESRRSGPAVYVNASILCSFSTSPVSLERSRAHYDPCCLLVYYHLFYFILSGSGSSYKI</sequence>
<proteinExistence type="predicted"/>
<name>A0A9Q0HB32_9MAGN</name>
<keyword evidence="3" id="KW-1185">Reference proteome</keyword>
<evidence type="ECO:0000256" key="1">
    <source>
        <dbReference type="SAM" id="Phobius"/>
    </source>
</evidence>